<feature type="domain" description="ATP-grasp" evidence="17">
    <location>
        <begin position="674"/>
        <end position="861"/>
    </location>
</feature>
<comment type="caution">
    <text evidence="16">Lacks conserved residue(s) required for the propagation of feature annotation.</text>
</comment>
<evidence type="ECO:0000256" key="7">
    <source>
        <dbReference type="ARBA" id="ARBA00022723"/>
    </source>
</evidence>
<dbReference type="InterPro" id="IPR011761">
    <property type="entry name" value="ATP-grasp"/>
</dbReference>
<dbReference type="PANTHER" id="PTHR11405">
    <property type="entry name" value="CARBAMOYLTRANSFERASE FAMILY MEMBER"/>
    <property type="match status" value="1"/>
</dbReference>
<feature type="domain" description="ATP-grasp" evidence="17">
    <location>
        <begin position="133"/>
        <end position="327"/>
    </location>
</feature>
<feature type="binding site" evidence="16">
    <location>
        <position position="284"/>
    </location>
    <ligand>
        <name>Mg(2+)</name>
        <dbReference type="ChEBI" id="CHEBI:18420"/>
        <label>1</label>
    </ligand>
</feature>
<dbReference type="Gene3D" id="1.10.1030.10">
    <property type="entry name" value="Carbamoyl-phosphate synthetase, large subunit oligomerisation domain"/>
    <property type="match status" value="1"/>
</dbReference>
<feature type="binding site" evidence="16">
    <location>
        <position position="300"/>
    </location>
    <ligand>
        <name>Mg(2+)</name>
        <dbReference type="ChEBI" id="CHEBI:18420"/>
        <label>2</label>
    </ligand>
</feature>
<protein>
    <recommendedName>
        <fullName evidence="16">Carbamoyl phosphate synthase large chain</fullName>
        <ecNumber evidence="16">6.3.4.16</ecNumber>
        <ecNumber evidence="16">6.3.5.5</ecNumber>
    </recommendedName>
    <alternativeName>
        <fullName evidence="16">Carbamoyl phosphate synthetase ammonia chain</fullName>
    </alternativeName>
</protein>
<feature type="region of interest" description="Carboxyphosphate synthetic domain" evidence="16">
    <location>
        <begin position="1"/>
        <end position="401"/>
    </location>
</feature>
<dbReference type="SUPFAM" id="SSF56059">
    <property type="entry name" value="Glutathione synthetase ATP-binding domain-like"/>
    <property type="match status" value="2"/>
</dbReference>
<evidence type="ECO:0000256" key="11">
    <source>
        <dbReference type="ARBA" id="ARBA00022842"/>
    </source>
</evidence>
<feature type="binding site" evidence="16">
    <location>
        <position position="752"/>
    </location>
    <ligand>
        <name>ATP</name>
        <dbReference type="ChEBI" id="CHEBI:30616"/>
        <label>2</label>
    </ligand>
</feature>
<feature type="binding site" evidence="16">
    <location>
        <position position="780"/>
    </location>
    <ligand>
        <name>ATP</name>
        <dbReference type="ChEBI" id="CHEBI:30616"/>
        <label>2</label>
    </ligand>
</feature>
<evidence type="ECO:0000313" key="18">
    <source>
        <dbReference type="EMBL" id="KSU84832.1"/>
    </source>
</evidence>
<dbReference type="Gene3D" id="3.30.1490.20">
    <property type="entry name" value="ATP-grasp fold, A domain"/>
    <property type="match status" value="1"/>
</dbReference>
<evidence type="ECO:0000256" key="14">
    <source>
        <dbReference type="ARBA" id="ARBA00047359"/>
    </source>
</evidence>
<feature type="binding site" evidence="16">
    <location>
        <position position="832"/>
    </location>
    <ligand>
        <name>ATP</name>
        <dbReference type="ChEBI" id="CHEBI:30616"/>
        <label>2</label>
    </ligand>
</feature>
<dbReference type="Pfam" id="PF02787">
    <property type="entry name" value="CPSase_L_D3"/>
    <property type="match status" value="1"/>
</dbReference>
<feature type="binding site" evidence="16">
    <location>
        <position position="243"/>
    </location>
    <ligand>
        <name>ATP</name>
        <dbReference type="ChEBI" id="CHEBI:30616"/>
        <label>1</label>
    </ligand>
</feature>
<dbReference type="InterPro" id="IPR006275">
    <property type="entry name" value="CPSase_lsu"/>
</dbReference>
<dbReference type="GO" id="GO:0004088">
    <property type="term" value="F:carbamoyl-phosphate synthase (glutamine-hydrolyzing) activity"/>
    <property type="evidence" value="ECO:0007669"/>
    <property type="project" value="UniProtKB-UniRule"/>
</dbReference>
<dbReference type="Pfam" id="PF25596">
    <property type="entry name" value="CPSase_L_D1"/>
    <property type="match status" value="2"/>
</dbReference>
<dbReference type="Gene3D" id="3.30.470.20">
    <property type="entry name" value="ATP-grasp fold, B domain"/>
    <property type="match status" value="2"/>
</dbReference>
<feature type="binding site" evidence="16">
    <location>
        <position position="777"/>
    </location>
    <ligand>
        <name>ATP</name>
        <dbReference type="ChEBI" id="CHEBI:30616"/>
        <label>2</label>
    </ligand>
</feature>
<dbReference type="InterPro" id="IPR036897">
    <property type="entry name" value="CarbamoylP_synth_lsu_oligo_sf"/>
</dbReference>
<keyword evidence="8 16" id="KW-0677">Repeat</keyword>
<feature type="binding site" evidence="16">
    <location>
        <position position="300"/>
    </location>
    <ligand>
        <name>Mn(2+)</name>
        <dbReference type="ChEBI" id="CHEBI:29035"/>
        <label>2</label>
    </ligand>
</feature>
<comment type="similarity">
    <text evidence="3 16">Belongs to the CarB family.</text>
</comment>
<evidence type="ECO:0000256" key="2">
    <source>
        <dbReference type="ARBA" id="ARBA00005077"/>
    </source>
</evidence>
<dbReference type="FunFam" id="3.30.470.20:FF:000001">
    <property type="entry name" value="Carbamoyl-phosphate synthase large chain"/>
    <property type="match status" value="1"/>
</dbReference>
<feature type="binding site" evidence="16">
    <location>
        <position position="169"/>
    </location>
    <ligand>
        <name>ATP</name>
        <dbReference type="ChEBI" id="CHEBI:30616"/>
        <label>1</label>
    </ligand>
</feature>
<dbReference type="GO" id="GO:0044205">
    <property type="term" value="P:'de novo' UMP biosynthetic process"/>
    <property type="evidence" value="ECO:0007669"/>
    <property type="project" value="UniProtKB-UniRule"/>
</dbReference>
<feature type="binding site" evidence="16">
    <location>
        <position position="129"/>
    </location>
    <ligand>
        <name>ATP</name>
        <dbReference type="ChEBI" id="CHEBI:30616"/>
        <label>1</label>
    </ligand>
</feature>
<evidence type="ECO:0000256" key="10">
    <source>
        <dbReference type="ARBA" id="ARBA00022840"/>
    </source>
</evidence>
<comment type="caution">
    <text evidence="18">The sequence shown here is derived from an EMBL/GenBank/DDBJ whole genome shotgun (WGS) entry which is preliminary data.</text>
</comment>
<comment type="function">
    <text evidence="16">Large subunit of the glutamine-dependent carbamoyl phosphate synthetase (CPSase). CPSase catalyzes the formation of carbamoyl phosphate from the ammonia moiety of glutamine, carbonate, and phosphate donated by ATP, constituting the first step of 2 biosynthetic pathways, one leading to arginine and/or urea and the other to pyrimidine nucleotides. The large subunit (synthetase) binds the substrates ammonia (free or transferred from glutamine from the small subunit), hydrogencarbonate and ATP and carries out an ATP-coupled ligase reaction, activating hydrogencarbonate by forming carboxy phosphate which reacts with ammonia to form carbamoyl phosphate.</text>
</comment>
<keyword evidence="11" id="KW-0460">Magnesium</keyword>
<comment type="pathway">
    <text evidence="16">Pyrimidine metabolism; UMP biosynthesis via de novo pathway; (S)-dihydroorotate from bicarbonate: step 1/3.</text>
</comment>
<dbReference type="InterPro" id="IPR005480">
    <property type="entry name" value="CPSase_lsu_oligo"/>
</dbReference>
<dbReference type="GO" id="GO:0006526">
    <property type="term" value="P:L-arginine biosynthetic process"/>
    <property type="evidence" value="ECO:0007669"/>
    <property type="project" value="UniProtKB-UniRule"/>
</dbReference>
<evidence type="ECO:0000256" key="13">
    <source>
        <dbReference type="ARBA" id="ARBA00023211"/>
    </source>
</evidence>
<feature type="binding site" evidence="16">
    <location>
        <position position="298"/>
    </location>
    <ligand>
        <name>Mn(2+)</name>
        <dbReference type="ChEBI" id="CHEBI:29035"/>
        <label>2</label>
    </ligand>
</feature>
<feature type="binding site" evidence="16">
    <location>
        <position position="746"/>
    </location>
    <ligand>
        <name>ATP</name>
        <dbReference type="ChEBI" id="CHEBI:30616"/>
        <label>2</label>
    </ligand>
</feature>
<dbReference type="Proteomes" id="UP000054099">
    <property type="component" value="Unassembled WGS sequence"/>
</dbReference>
<feature type="binding site" evidence="16">
    <location>
        <position position="748"/>
    </location>
    <ligand>
        <name>ATP</name>
        <dbReference type="ChEBI" id="CHEBI:30616"/>
        <label>2</label>
    </ligand>
</feature>
<feature type="binding site" evidence="16">
    <location>
        <position position="832"/>
    </location>
    <ligand>
        <name>Mg(2+)</name>
        <dbReference type="ChEBI" id="CHEBI:18420"/>
        <label>3</label>
    </ligand>
</feature>
<dbReference type="InterPro" id="IPR005483">
    <property type="entry name" value="CPSase_dom"/>
</dbReference>
<dbReference type="PROSITE" id="PS00866">
    <property type="entry name" value="CPSASE_1"/>
    <property type="match status" value="2"/>
</dbReference>
<dbReference type="GO" id="GO:0005524">
    <property type="term" value="F:ATP binding"/>
    <property type="evidence" value="ECO:0007669"/>
    <property type="project" value="UniProtKB-UniRule"/>
</dbReference>
<feature type="binding site" evidence="16">
    <location>
        <position position="710"/>
    </location>
    <ligand>
        <name>ATP</name>
        <dbReference type="ChEBI" id="CHEBI:30616"/>
        <label>2</label>
    </ligand>
</feature>
<dbReference type="OrthoDB" id="9804197at2"/>
<feature type="binding site" evidence="16">
    <location>
        <position position="298"/>
    </location>
    <ligand>
        <name>ATP</name>
        <dbReference type="ChEBI" id="CHEBI:30616"/>
        <label>1</label>
    </ligand>
</feature>
<feature type="binding site" evidence="16">
    <location>
        <position position="832"/>
    </location>
    <ligand>
        <name>Mn(2+)</name>
        <dbReference type="ChEBI" id="CHEBI:29035"/>
        <label>4</label>
    </ligand>
</feature>
<dbReference type="FunFam" id="1.10.1030.10:FF:000002">
    <property type="entry name" value="Carbamoyl-phosphate synthase large chain"/>
    <property type="match status" value="1"/>
</dbReference>
<feature type="binding site" evidence="16">
    <location>
        <position position="208"/>
    </location>
    <ligand>
        <name>ATP</name>
        <dbReference type="ChEBI" id="CHEBI:30616"/>
        <label>1</label>
    </ligand>
</feature>
<feature type="binding site" evidence="16">
    <location>
        <position position="779"/>
    </location>
    <ligand>
        <name>ATP</name>
        <dbReference type="ChEBI" id="CHEBI:30616"/>
        <label>2</label>
    </ligand>
</feature>
<feature type="binding site" evidence="16">
    <location>
        <position position="820"/>
    </location>
    <ligand>
        <name>Mn(2+)</name>
        <dbReference type="ChEBI" id="CHEBI:29035"/>
        <label>3</label>
    </ligand>
</feature>
<dbReference type="GO" id="GO:0006541">
    <property type="term" value="P:glutamine metabolic process"/>
    <property type="evidence" value="ECO:0007669"/>
    <property type="project" value="TreeGrafter"/>
</dbReference>
<feature type="binding site" evidence="16">
    <location>
        <position position="820"/>
    </location>
    <ligand>
        <name>ATP</name>
        <dbReference type="ChEBI" id="CHEBI:30616"/>
        <label>2</label>
    </ligand>
</feature>
<feature type="binding site" evidence="16">
    <location>
        <position position="820"/>
    </location>
    <ligand>
        <name>Mg(2+)</name>
        <dbReference type="ChEBI" id="CHEBI:18420"/>
        <label>3</label>
    </ligand>
</feature>
<dbReference type="GO" id="GO:0004087">
    <property type="term" value="F:carbamoyl-phosphate synthase (ammonia) activity"/>
    <property type="evidence" value="ECO:0007669"/>
    <property type="project" value="UniProtKB-EC"/>
</dbReference>
<gene>
    <name evidence="16" type="primary">carB</name>
    <name evidence="18" type="ORF">AS030_04715</name>
</gene>
<dbReference type="GO" id="GO:0005737">
    <property type="term" value="C:cytoplasm"/>
    <property type="evidence" value="ECO:0007669"/>
    <property type="project" value="TreeGrafter"/>
</dbReference>
<feature type="binding site" evidence="16">
    <location>
        <position position="832"/>
    </location>
    <ligand>
        <name>Mn(2+)</name>
        <dbReference type="ChEBI" id="CHEBI:29035"/>
        <label>3</label>
    </ligand>
</feature>
<dbReference type="PANTHER" id="PTHR11405:SF53">
    <property type="entry name" value="CARBAMOYL-PHOSPHATE SYNTHASE [AMMONIA], MITOCHONDRIAL"/>
    <property type="match status" value="1"/>
</dbReference>
<dbReference type="GO" id="GO:0046872">
    <property type="term" value="F:metal ion binding"/>
    <property type="evidence" value="ECO:0007669"/>
    <property type="project" value="UniProtKB-KW"/>
</dbReference>
<evidence type="ECO:0000259" key="17">
    <source>
        <dbReference type="PROSITE" id="PS50975"/>
    </source>
</evidence>
<dbReference type="EMBL" id="LNQN01000001">
    <property type="protein sequence ID" value="KSU84832.1"/>
    <property type="molecule type" value="Genomic_DNA"/>
</dbReference>
<dbReference type="UniPathway" id="UPA00070">
    <property type="reaction ID" value="UER00115"/>
</dbReference>
<proteinExistence type="inferred from homology"/>
<evidence type="ECO:0000256" key="16">
    <source>
        <dbReference type="HAMAP-Rule" id="MF_01210"/>
    </source>
</evidence>
<evidence type="ECO:0000313" key="19">
    <source>
        <dbReference type="Proteomes" id="UP000054099"/>
    </source>
</evidence>
<feature type="binding site" evidence="16">
    <location>
        <position position="175"/>
    </location>
    <ligand>
        <name>ATP</name>
        <dbReference type="ChEBI" id="CHEBI:30616"/>
        <label>1</label>
    </ligand>
</feature>
<dbReference type="RefSeq" id="WP_061968947.1">
    <property type="nucleotide sequence ID" value="NZ_FMAV01000001.1"/>
</dbReference>
<comment type="subunit">
    <text evidence="16">Composed of two chains; the small (or glutamine) chain promotes the hydrolysis of glutamine to ammonia, which is used by the large (or ammonia) chain to synthesize carbamoyl phosphate. Tetramer of heterodimers (alpha,beta)4.</text>
</comment>
<dbReference type="InterPro" id="IPR005479">
    <property type="entry name" value="CPAse_ATP-bd"/>
</dbReference>
<dbReference type="SUPFAM" id="SSF48108">
    <property type="entry name" value="Carbamoyl phosphate synthetase, large subunit connection domain"/>
    <property type="match status" value="1"/>
</dbReference>
<dbReference type="EC" id="6.3.4.16" evidence="16"/>
<name>A0A0V8JDW0_9BACL</name>
<dbReference type="PRINTS" id="PR00098">
    <property type="entry name" value="CPSASE"/>
</dbReference>
<dbReference type="SUPFAM" id="SSF52440">
    <property type="entry name" value="PreATP-grasp domain"/>
    <property type="match status" value="2"/>
</dbReference>
<dbReference type="PROSITE" id="PS00867">
    <property type="entry name" value="CPSASE_2"/>
    <property type="match status" value="2"/>
</dbReference>
<keyword evidence="7" id="KW-0479">Metal-binding</keyword>
<keyword evidence="5 16" id="KW-0436">Ligase</keyword>
<dbReference type="HAMAP" id="MF_01210_B">
    <property type="entry name" value="CPSase_L_chain_B"/>
    <property type="match status" value="1"/>
</dbReference>
<feature type="binding site" evidence="16">
    <location>
        <position position="242"/>
    </location>
    <ligand>
        <name>ATP</name>
        <dbReference type="ChEBI" id="CHEBI:30616"/>
        <label>1</label>
    </ligand>
</feature>
<comment type="catalytic activity">
    <reaction evidence="15 16">
        <text>hydrogencarbonate + L-glutamine + 2 ATP + H2O = carbamoyl phosphate + L-glutamate + 2 ADP + phosphate + 2 H(+)</text>
        <dbReference type="Rhea" id="RHEA:18633"/>
        <dbReference type="ChEBI" id="CHEBI:15377"/>
        <dbReference type="ChEBI" id="CHEBI:15378"/>
        <dbReference type="ChEBI" id="CHEBI:17544"/>
        <dbReference type="ChEBI" id="CHEBI:29985"/>
        <dbReference type="ChEBI" id="CHEBI:30616"/>
        <dbReference type="ChEBI" id="CHEBI:43474"/>
        <dbReference type="ChEBI" id="CHEBI:58228"/>
        <dbReference type="ChEBI" id="CHEBI:58359"/>
        <dbReference type="ChEBI" id="CHEBI:456216"/>
        <dbReference type="EC" id="6.3.5.5"/>
    </reaction>
</comment>
<keyword evidence="6 16" id="KW-0028">Amino-acid biosynthesis</keyword>
<comment type="cofactor">
    <cofactor evidence="1">
        <name>Mn(2+)</name>
        <dbReference type="ChEBI" id="CHEBI:29035"/>
    </cofactor>
</comment>
<feature type="binding site" evidence="16">
    <location>
        <position position="834"/>
    </location>
    <ligand>
        <name>Mn(2+)</name>
        <dbReference type="ChEBI" id="CHEBI:29035"/>
        <label>4</label>
    </ligand>
</feature>
<keyword evidence="9 16" id="KW-0547">Nucleotide-binding</keyword>
<comment type="catalytic activity">
    <reaction evidence="14 16">
        <text>hydrogencarbonate + NH4(+) + 2 ATP = carbamoyl phosphate + 2 ADP + phosphate + 2 H(+)</text>
        <dbReference type="Rhea" id="RHEA:18029"/>
        <dbReference type="ChEBI" id="CHEBI:15378"/>
        <dbReference type="ChEBI" id="CHEBI:17544"/>
        <dbReference type="ChEBI" id="CHEBI:28938"/>
        <dbReference type="ChEBI" id="CHEBI:30616"/>
        <dbReference type="ChEBI" id="CHEBI:43474"/>
        <dbReference type="ChEBI" id="CHEBI:58228"/>
        <dbReference type="ChEBI" id="CHEBI:456216"/>
        <dbReference type="EC" id="6.3.4.16"/>
    </reaction>
</comment>
<organism evidence="18 19">
    <name type="scientific">Fictibacillus enclensis</name>
    <dbReference type="NCBI Taxonomy" id="1017270"/>
    <lineage>
        <taxon>Bacteria</taxon>
        <taxon>Bacillati</taxon>
        <taxon>Bacillota</taxon>
        <taxon>Bacilli</taxon>
        <taxon>Bacillales</taxon>
        <taxon>Fictibacillaceae</taxon>
        <taxon>Fictibacillus</taxon>
    </lineage>
</organism>
<evidence type="ECO:0000256" key="3">
    <source>
        <dbReference type="ARBA" id="ARBA00009799"/>
    </source>
</evidence>
<keyword evidence="13" id="KW-0464">Manganese</keyword>
<feature type="binding site" evidence="16">
    <location>
        <position position="298"/>
    </location>
    <ligand>
        <name>Mg(2+)</name>
        <dbReference type="ChEBI" id="CHEBI:18420"/>
        <label>2</label>
    </ligand>
</feature>
<reference evidence="18 19" key="1">
    <citation type="journal article" date="2014" name="Antonie Van Leeuwenhoek">
        <title>Fictibacillus enclensis sp. nov., isolated from marine sediment.</title>
        <authorList>
            <person name="Dastager S.G."/>
            <person name="Mawlankar R."/>
            <person name="Srinivasan K."/>
            <person name="Tang S.K."/>
            <person name="Lee J.C."/>
            <person name="Ramana V.V."/>
            <person name="Shouche Y.S."/>
        </authorList>
    </citation>
    <scope>NUCLEOTIDE SEQUENCE [LARGE SCALE GENOMIC DNA]</scope>
    <source>
        <strain evidence="18 19">NIO-1003</strain>
    </source>
</reference>
<evidence type="ECO:0000256" key="4">
    <source>
        <dbReference type="ARBA" id="ARBA00022571"/>
    </source>
</evidence>
<dbReference type="AlphaFoldDB" id="A0A0V8JDW0"/>
<dbReference type="NCBIfam" id="NF003671">
    <property type="entry name" value="PRK05294.1"/>
    <property type="match status" value="1"/>
</dbReference>
<feature type="binding site" evidence="16">
    <location>
        <position position="215"/>
    </location>
    <ligand>
        <name>ATP</name>
        <dbReference type="ChEBI" id="CHEBI:30616"/>
        <label>1</label>
    </ligand>
</feature>
<dbReference type="NCBIfam" id="TIGR01369">
    <property type="entry name" value="CPSaseII_lrg"/>
    <property type="match status" value="1"/>
</dbReference>
<evidence type="ECO:0000256" key="1">
    <source>
        <dbReference type="ARBA" id="ARBA00001936"/>
    </source>
</evidence>
<comment type="pathway">
    <text evidence="2 16">Amino-acid biosynthesis; L-arginine biosynthesis; carbamoyl phosphate from bicarbonate: step 1/1.</text>
</comment>
<keyword evidence="19" id="KW-1185">Reference proteome</keyword>
<evidence type="ECO:0000256" key="6">
    <source>
        <dbReference type="ARBA" id="ARBA00022605"/>
    </source>
</evidence>
<keyword evidence="10 16" id="KW-0067">ATP-binding</keyword>
<evidence type="ECO:0000256" key="12">
    <source>
        <dbReference type="ARBA" id="ARBA00022975"/>
    </source>
</evidence>
<dbReference type="FunFam" id="3.40.50.20:FF:000001">
    <property type="entry name" value="Carbamoyl-phosphate synthase large chain"/>
    <property type="match status" value="2"/>
</dbReference>
<evidence type="ECO:0000256" key="15">
    <source>
        <dbReference type="ARBA" id="ARBA00048816"/>
    </source>
</evidence>
<keyword evidence="12 16" id="KW-0665">Pyrimidine biosynthesis</keyword>
<comment type="domain">
    <text evidence="16">The large subunit is composed of 2 ATP-grasp domains that are involved in binding the 2 ATP molecules needed for carbamoyl phosphate synthesis. The N-terminal ATP-grasp domain (referred to as the carboxyphosphate synthetic component) catalyzes the ATP-dependent phosphorylation of hydrogencarbonate to carboxyphosphate and the subsequent nucleophilic attack by ammonia to form a carbamate intermediate. The C-terminal ATP-grasp domain (referred to as the carbamoyl phosphate synthetic component) then catalyzes the phosphorylation of carbamate with the second ATP to form the end product carbamoyl phosphate. The reactive and unstable enzyme intermediates are sequentially channeled from one active site to the next through the interior of the protein over a distance of at least 96 A.</text>
</comment>
<evidence type="ECO:0000256" key="8">
    <source>
        <dbReference type="ARBA" id="ARBA00022737"/>
    </source>
</evidence>
<dbReference type="EC" id="6.3.5.5" evidence="16"/>
<dbReference type="InterPro" id="IPR013815">
    <property type="entry name" value="ATP_grasp_subdomain_1"/>
</dbReference>
<dbReference type="NCBIfam" id="NF009455">
    <property type="entry name" value="PRK12815.1"/>
    <property type="match status" value="1"/>
</dbReference>
<dbReference type="InterPro" id="IPR016185">
    <property type="entry name" value="PreATP-grasp_dom_sf"/>
</dbReference>
<evidence type="ECO:0000256" key="9">
    <source>
        <dbReference type="ARBA" id="ARBA00022741"/>
    </source>
</evidence>
<feature type="binding site" evidence="16">
    <location>
        <position position="298"/>
    </location>
    <ligand>
        <name>Mg(2+)</name>
        <dbReference type="ChEBI" id="CHEBI:18420"/>
        <label>1</label>
    </ligand>
</feature>
<dbReference type="UniPathway" id="UPA00068">
    <property type="reaction ID" value="UER00171"/>
</dbReference>
<sequence length="1047" mass="115337">MPKHQVIHSVLVIGSGPIVIGQAAEFDYAGTQACAALKEEGIHVILVNNNPATIMTDETYADKVYFEPMTAESVANIIKKEKPDGLLASVGGQTGLNLAMELQKSGVLEEHNVTLLGTNLDSITKAEDRECFRSLMHELNEPVPDSQIVTTPQEAIDFALEIGYPVIVRPAYTLGGFGGGTAQTEEELTVIIKKGLSASPISQCLIEKSIAGYKEIEYEVVRDANDTCITICNMENIDPVGIHTGDSLVVAPSQTMTDQEYHMLRSSAIKIIRALGIIGGCNIQFALDPESKQYYLIEVNPRLSRSSALASKATGYPIAKIAAKLSVGYHLHELKNPVTGTTYASFEPALDYITVKMPRWPFDKFPEAERKLGTQMKATGEVMAIERNLEAALQKAVRSLELDTEGFFLKELTVWDTPELKNLLIQADDRRFFAIMELLNRGVAVEEVHELTQINTFFLYAFKKLVDLYQEIQSSSIAAAEKKQISAWKKAGFTDQALAKGWSVTEEEVREIRKAAGIVPTYKMVDTCAAEFMANTSYYYSSWSGTNDKTPSYKEKIAVIGSGPIRIGQGVEFDYCCVHGVLALQEAGFETILINNNPETVSTDFEVADALYFEPLSFEDIMNVLEFEGAQKVILQFGGQTAINVAKQLEEAGIEVLGSKADLIDEMENRERFYGFLKNVNIPHVPGETAFDFQEVLNCGMNIGYPVLLRPSYVIGGKGMVIVKNEEELKTYLAQHTIEYPVLVDRYISGKEAEVDVLSDGTHAFIPGIFEHIEPAGVHSGDSTAITPPVSLEPGIIDLIVSYSKKISASMEFKGVFNIQFVINGPDVFVLEINPRASRTAPIFNKISGVNIIQASVHAMLDKTLVEQGIHAGLHESHFTAVKAPVYSNIKLPGLSPKGAPIMRSTGEVLGTGRSVEEAVQKVLTGTNPTARTGDGGHPVSLYADVNKDVLTLKETKILQSWKNKGVTIIHPEELSFEEWVSTRENGIYFSEGKDEEALVRLKKASLSGKYVFTQWETCAFYQYGLVQATDQVFHIKEIQERKEVRL</sequence>
<dbReference type="Pfam" id="PF02786">
    <property type="entry name" value="CPSase_L_D2"/>
    <property type="match status" value="2"/>
</dbReference>
<feature type="binding site" evidence="16">
    <location>
        <position position="210"/>
    </location>
    <ligand>
        <name>ATP</name>
        <dbReference type="ChEBI" id="CHEBI:30616"/>
        <label>1</label>
    </ligand>
</feature>
<feature type="binding site" evidence="16">
    <location>
        <position position="176"/>
    </location>
    <ligand>
        <name>ATP</name>
        <dbReference type="ChEBI" id="CHEBI:30616"/>
        <label>1</label>
    </ligand>
</feature>
<feature type="binding site" evidence="16">
    <location>
        <position position="241"/>
    </location>
    <ligand>
        <name>ATP</name>
        <dbReference type="ChEBI" id="CHEBI:30616"/>
        <label>1</label>
    </ligand>
</feature>
<dbReference type="InterPro" id="IPR058047">
    <property type="entry name" value="CPSase_preATP-grasp"/>
</dbReference>
<dbReference type="PROSITE" id="PS50975">
    <property type="entry name" value="ATP_GRASP"/>
    <property type="match status" value="2"/>
</dbReference>
<feature type="binding site" evidence="16">
    <location>
        <position position="298"/>
    </location>
    <ligand>
        <name>Mn(2+)</name>
        <dbReference type="ChEBI" id="CHEBI:29035"/>
        <label>1</label>
    </ligand>
</feature>
<feature type="binding site" evidence="16">
    <location>
        <position position="778"/>
    </location>
    <ligand>
        <name>ATP</name>
        <dbReference type="ChEBI" id="CHEBI:30616"/>
        <label>2</label>
    </ligand>
</feature>
<comment type="cofactor">
    <cofactor evidence="16">
        <name>Mg(2+)</name>
        <dbReference type="ChEBI" id="CHEBI:18420"/>
    </cofactor>
    <cofactor evidence="16">
        <name>Mn(2+)</name>
        <dbReference type="ChEBI" id="CHEBI:29035"/>
    </cofactor>
    <text evidence="16">Binds 4 Mg(2+) or Mn(2+) ions per subunit.</text>
</comment>
<dbReference type="FunFam" id="3.30.470.20:FF:000026">
    <property type="entry name" value="Carbamoyl-phosphate synthase large chain"/>
    <property type="match status" value="1"/>
</dbReference>
<feature type="region of interest" description="Allosteric domain" evidence="16">
    <location>
        <begin position="929"/>
        <end position="1047"/>
    </location>
</feature>
<dbReference type="SMART" id="SM01096">
    <property type="entry name" value="CPSase_L_D3"/>
    <property type="match status" value="1"/>
</dbReference>
<feature type="binding site" evidence="16">
    <location>
        <position position="834"/>
    </location>
    <ligand>
        <name>Mg(2+)</name>
        <dbReference type="ChEBI" id="CHEBI:18420"/>
        <label>4</label>
    </ligand>
</feature>
<feature type="binding site" evidence="16">
    <location>
        <position position="832"/>
    </location>
    <ligand>
        <name>Mg(2+)</name>
        <dbReference type="ChEBI" id="CHEBI:18420"/>
        <label>4</label>
    </ligand>
</feature>
<dbReference type="Gene3D" id="3.40.50.20">
    <property type="match status" value="2"/>
</dbReference>
<accession>A0A0V8JDW0</accession>
<feature type="binding site" evidence="16">
    <location>
        <position position="284"/>
    </location>
    <ligand>
        <name>Mn(2+)</name>
        <dbReference type="ChEBI" id="CHEBI:29035"/>
        <label>1</label>
    </ligand>
</feature>
<evidence type="ECO:0000256" key="5">
    <source>
        <dbReference type="ARBA" id="ARBA00022598"/>
    </source>
</evidence>
<keyword evidence="4 16" id="KW-0055">Arginine biosynthesis</keyword>
<feature type="binding site" evidence="16">
    <location>
        <position position="284"/>
    </location>
    <ligand>
        <name>ATP</name>
        <dbReference type="ChEBI" id="CHEBI:30616"/>
        <label>1</label>
    </ligand>
</feature>